<evidence type="ECO:0000256" key="2">
    <source>
        <dbReference type="SAM" id="SignalP"/>
    </source>
</evidence>
<evidence type="ECO:0000256" key="1">
    <source>
        <dbReference type="SAM" id="MobiDB-lite"/>
    </source>
</evidence>
<feature type="chain" id="PRO_5041976355" evidence="2">
    <location>
        <begin position="33"/>
        <end position="235"/>
    </location>
</feature>
<evidence type="ECO:0000313" key="4">
    <source>
        <dbReference type="Proteomes" id="UP001283361"/>
    </source>
</evidence>
<evidence type="ECO:0000313" key="3">
    <source>
        <dbReference type="EMBL" id="KAK3801197.1"/>
    </source>
</evidence>
<dbReference type="Proteomes" id="UP001283361">
    <property type="component" value="Unassembled WGS sequence"/>
</dbReference>
<accession>A0AAE1EBS6</accession>
<proteinExistence type="predicted"/>
<keyword evidence="2" id="KW-0732">Signal</keyword>
<feature type="compositionally biased region" description="Low complexity" evidence="1">
    <location>
        <begin position="83"/>
        <end position="120"/>
    </location>
</feature>
<feature type="signal peptide" evidence="2">
    <location>
        <begin position="1"/>
        <end position="32"/>
    </location>
</feature>
<sequence>MPYPARYRVKCLFASCLIALWFDGILIPGSRSAPSCLPAPQPKAPDLILLPVPRHHPRPGTGAGGRSRTSQPASPRARARGNQPASPAPARQPAAAATPGQPASPRARARAQPTARAAASCGTGSNSSFKPTLCMAIAGQPASNNNNMSCLRDRQHDLPQPGPHALLVQIPEHGVWWLLLDRQGFREVVKFFPSACESQRVQIQPETLAQGIYSRRSPLDNLFAKKALVLTYSSP</sequence>
<organism evidence="3 4">
    <name type="scientific">Elysia crispata</name>
    <name type="common">lettuce slug</name>
    <dbReference type="NCBI Taxonomy" id="231223"/>
    <lineage>
        <taxon>Eukaryota</taxon>
        <taxon>Metazoa</taxon>
        <taxon>Spiralia</taxon>
        <taxon>Lophotrochozoa</taxon>
        <taxon>Mollusca</taxon>
        <taxon>Gastropoda</taxon>
        <taxon>Heterobranchia</taxon>
        <taxon>Euthyneura</taxon>
        <taxon>Panpulmonata</taxon>
        <taxon>Sacoglossa</taxon>
        <taxon>Placobranchoidea</taxon>
        <taxon>Plakobranchidae</taxon>
        <taxon>Elysia</taxon>
    </lineage>
</organism>
<name>A0AAE1EBS6_9GAST</name>
<comment type="caution">
    <text evidence="3">The sequence shown here is derived from an EMBL/GenBank/DDBJ whole genome shotgun (WGS) entry which is preliminary data.</text>
</comment>
<dbReference type="EMBL" id="JAWDGP010000360">
    <property type="protein sequence ID" value="KAK3801197.1"/>
    <property type="molecule type" value="Genomic_DNA"/>
</dbReference>
<dbReference type="AlphaFoldDB" id="A0AAE1EBS6"/>
<reference evidence="3" key="1">
    <citation type="journal article" date="2023" name="G3 (Bethesda)">
        <title>A reference genome for the long-term kleptoplast-retaining sea slug Elysia crispata morphotype clarki.</title>
        <authorList>
            <person name="Eastman K.E."/>
            <person name="Pendleton A.L."/>
            <person name="Shaikh M.A."/>
            <person name="Suttiyut T."/>
            <person name="Ogas R."/>
            <person name="Tomko P."/>
            <person name="Gavelis G."/>
            <person name="Widhalm J.R."/>
            <person name="Wisecaver J.H."/>
        </authorList>
    </citation>
    <scope>NUCLEOTIDE SEQUENCE</scope>
    <source>
        <strain evidence="3">ECLA1</strain>
    </source>
</reference>
<gene>
    <name evidence="3" type="ORF">RRG08_004408</name>
</gene>
<feature type="region of interest" description="Disordered" evidence="1">
    <location>
        <begin position="47"/>
        <end position="126"/>
    </location>
</feature>
<protein>
    <submittedName>
        <fullName evidence="3">Uncharacterized protein</fullName>
    </submittedName>
</protein>
<keyword evidence="4" id="KW-1185">Reference proteome</keyword>